<keyword evidence="4" id="KW-1185">Reference proteome</keyword>
<dbReference type="NCBIfam" id="NF041390">
    <property type="entry name" value="TadE_Rv3655c"/>
    <property type="match status" value="1"/>
</dbReference>
<accession>A0ABP9AL71</accession>
<evidence type="ECO:0000256" key="1">
    <source>
        <dbReference type="SAM" id="MobiDB-lite"/>
    </source>
</evidence>
<reference evidence="4" key="1">
    <citation type="journal article" date="2019" name="Int. J. Syst. Evol. Microbiol.">
        <title>The Global Catalogue of Microorganisms (GCM) 10K type strain sequencing project: providing services to taxonomists for standard genome sequencing and annotation.</title>
        <authorList>
            <consortium name="The Broad Institute Genomics Platform"/>
            <consortium name="The Broad Institute Genome Sequencing Center for Infectious Disease"/>
            <person name="Wu L."/>
            <person name="Ma J."/>
        </authorList>
    </citation>
    <scope>NUCLEOTIDE SEQUENCE [LARGE SCALE GENOMIC DNA]</scope>
    <source>
        <strain evidence="4">JCM 18324</strain>
    </source>
</reference>
<dbReference type="Proteomes" id="UP001501147">
    <property type="component" value="Unassembled WGS sequence"/>
</dbReference>
<organism evidence="3 4">
    <name type="scientific">Streptomyces sanyensis</name>
    <dbReference type="NCBI Taxonomy" id="568869"/>
    <lineage>
        <taxon>Bacteria</taxon>
        <taxon>Bacillati</taxon>
        <taxon>Actinomycetota</taxon>
        <taxon>Actinomycetes</taxon>
        <taxon>Kitasatosporales</taxon>
        <taxon>Streptomycetaceae</taxon>
        <taxon>Streptomyces</taxon>
    </lineage>
</organism>
<dbReference type="InterPro" id="IPR012495">
    <property type="entry name" value="TadE-like_dom"/>
</dbReference>
<feature type="domain" description="TadE-like" evidence="2">
    <location>
        <begin position="2"/>
        <end position="41"/>
    </location>
</feature>
<dbReference type="RefSeq" id="WP_345614370.1">
    <property type="nucleotide sequence ID" value="NZ_BAABJV010000008.1"/>
</dbReference>
<dbReference type="Pfam" id="PF07811">
    <property type="entry name" value="TadE"/>
    <property type="match status" value="1"/>
</dbReference>
<name>A0ABP9AL71_9ACTN</name>
<protein>
    <submittedName>
        <fullName evidence="3">TadE family type IV pilus minor pilin</fullName>
    </submittedName>
</protein>
<dbReference type="InterPro" id="IPR049790">
    <property type="entry name" value="Rv3655c/TadE"/>
</dbReference>
<evidence type="ECO:0000259" key="2">
    <source>
        <dbReference type="Pfam" id="PF07811"/>
    </source>
</evidence>
<evidence type="ECO:0000313" key="4">
    <source>
        <dbReference type="Proteomes" id="UP001501147"/>
    </source>
</evidence>
<comment type="caution">
    <text evidence="3">The sequence shown here is derived from an EMBL/GenBank/DDBJ whole genome shotgun (WGS) entry which is preliminary data.</text>
</comment>
<sequence>MTAETAVALPALVAFAMGLVWALTAVAAQIQCVDAARAGARAAARSEPVPVAVAAARSLGPQGARVAVSRRGDLWHVRVEADAPGPGGLGLSLEAEAAALAEDTVRGGDFAGASRARGEPGTDRHGVRAYPSRTSPGAVPEGAVRSVPGAGPGAVPR</sequence>
<gene>
    <name evidence="3" type="ORF">GCM10023329_34920</name>
</gene>
<proteinExistence type="predicted"/>
<evidence type="ECO:0000313" key="3">
    <source>
        <dbReference type="EMBL" id="GAA4782168.1"/>
    </source>
</evidence>
<feature type="region of interest" description="Disordered" evidence="1">
    <location>
        <begin position="108"/>
        <end position="157"/>
    </location>
</feature>
<dbReference type="EMBL" id="BAABJV010000008">
    <property type="protein sequence ID" value="GAA4782168.1"/>
    <property type="molecule type" value="Genomic_DNA"/>
</dbReference>
<feature type="compositionally biased region" description="Basic and acidic residues" evidence="1">
    <location>
        <begin position="116"/>
        <end position="126"/>
    </location>
</feature>